<feature type="domain" description="AB hydrolase-1" evidence="1">
    <location>
        <begin position="148"/>
        <end position="388"/>
    </location>
</feature>
<dbReference type="InterPro" id="IPR003033">
    <property type="entry name" value="SCP2_sterol-bd_dom"/>
</dbReference>
<reference evidence="4" key="1">
    <citation type="submission" date="2021-11" db="EMBL/GenBank/DDBJ databases">
        <title>Cultivation dependent microbiological survey of springs from the worlds oldest radium mine currently devoted to the extraction of radon-saturated water.</title>
        <authorList>
            <person name="Kapinusova G."/>
            <person name="Smrhova T."/>
            <person name="Strejcek M."/>
            <person name="Suman J."/>
            <person name="Jani K."/>
            <person name="Pajer P."/>
            <person name="Uhlik O."/>
        </authorList>
    </citation>
    <scope>NUCLEOTIDE SEQUENCE [LARGE SCALE GENOMIC DNA]</scope>
    <source>
        <strain evidence="4">J379</strain>
    </source>
</reference>
<dbReference type="Pfam" id="PF00561">
    <property type="entry name" value="Abhydrolase_1"/>
    <property type="match status" value="1"/>
</dbReference>
<sequence>MSVQRVSSKREGALEQELRSLPERITGGDRATWVDACVHLAVVDLGQTWELRTRDNTIHVRRGPSRETPHVVLAGDSAALTGLLRGEMAGIELIVDGRMTVRGSIDTAVTLEAMVRPDSGPLPTIDVQHVHVGKERVAVLSSGTGPDVVCIHGLGASRTSFLELGHRLAGSYRVHLVDLPGFGASSTPVRAAYDAPWFADHVLGVMDQLRIDRAHLVGNSMGGRVAIEAGLRAPERVTALGLLAPAVAFVRRGFHPLVRLARPELGVLPHGIRRGIVEKQLLSFFADPGAIDPALADAIVEEFRTRQRSPAARAALYSAARRIYLEAPFGRDGFYPRLAQLQVPAMFIWGSHDRLVPAAFARHVTEWMPAAQQIVLDGCGHVPQVEHPELTTELLDGFFAHADAARPMRRRRLRRVAAA</sequence>
<gene>
    <name evidence="3" type="ORF">LRS13_22180</name>
</gene>
<dbReference type="RefSeq" id="WP_353863855.1">
    <property type="nucleotide sequence ID" value="NZ_CP088295.1"/>
</dbReference>
<dbReference type="PRINTS" id="PR00412">
    <property type="entry name" value="EPOXHYDRLASE"/>
</dbReference>
<dbReference type="EMBL" id="CP088295">
    <property type="protein sequence ID" value="UUY03347.1"/>
    <property type="molecule type" value="Genomic_DNA"/>
</dbReference>
<dbReference type="Gene3D" id="3.30.1050.10">
    <property type="entry name" value="SCP2 sterol-binding domain"/>
    <property type="match status" value="1"/>
</dbReference>
<keyword evidence="3" id="KW-0378">Hydrolase</keyword>
<proteinExistence type="predicted"/>
<dbReference type="SUPFAM" id="SSF55718">
    <property type="entry name" value="SCP-like"/>
    <property type="match status" value="1"/>
</dbReference>
<dbReference type="PRINTS" id="PR00111">
    <property type="entry name" value="ABHYDROLASE"/>
</dbReference>
<evidence type="ECO:0000313" key="3">
    <source>
        <dbReference type="EMBL" id="UUY03347.1"/>
    </source>
</evidence>
<dbReference type="SUPFAM" id="SSF53474">
    <property type="entry name" value="alpha/beta-Hydrolases"/>
    <property type="match status" value="1"/>
</dbReference>
<dbReference type="InterPro" id="IPR000073">
    <property type="entry name" value="AB_hydrolase_1"/>
</dbReference>
<dbReference type="GO" id="GO:0016787">
    <property type="term" value="F:hydrolase activity"/>
    <property type="evidence" value="ECO:0007669"/>
    <property type="project" value="UniProtKB-KW"/>
</dbReference>
<dbReference type="PANTHER" id="PTHR46438">
    <property type="entry name" value="ALPHA/BETA-HYDROLASES SUPERFAMILY PROTEIN"/>
    <property type="match status" value="1"/>
</dbReference>
<accession>A0ABY5PFJ5</accession>
<dbReference type="InterPro" id="IPR000639">
    <property type="entry name" value="Epox_hydrolase-like"/>
</dbReference>
<dbReference type="PANTHER" id="PTHR46438:SF11">
    <property type="entry name" value="LIPASE-RELATED"/>
    <property type="match status" value="1"/>
</dbReference>
<dbReference type="InterPro" id="IPR029058">
    <property type="entry name" value="AB_hydrolase_fold"/>
</dbReference>
<dbReference type="Proteomes" id="UP001058860">
    <property type="component" value="Chromosome"/>
</dbReference>
<dbReference type="Gene3D" id="3.40.50.1820">
    <property type="entry name" value="alpha/beta hydrolase"/>
    <property type="match status" value="1"/>
</dbReference>
<dbReference type="Pfam" id="PF02036">
    <property type="entry name" value="SCP2"/>
    <property type="match status" value="1"/>
</dbReference>
<evidence type="ECO:0000259" key="2">
    <source>
        <dbReference type="Pfam" id="PF02036"/>
    </source>
</evidence>
<evidence type="ECO:0000259" key="1">
    <source>
        <dbReference type="Pfam" id="PF00561"/>
    </source>
</evidence>
<name>A0ABY5PFJ5_9ACTN</name>
<organism evidence="3 4">
    <name type="scientific">Svornostia abyssi</name>
    <dbReference type="NCBI Taxonomy" id="2898438"/>
    <lineage>
        <taxon>Bacteria</taxon>
        <taxon>Bacillati</taxon>
        <taxon>Actinomycetota</taxon>
        <taxon>Thermoleophilia</taxon>
        <taxon>Solirubrobacterales</taxon>
        <taxon>Baekduiaceae</taxon>
        <taxon>Svornostia</taxon>
    </lineage>
</organism>
<feature type="domain" description="SCP2" evidence="2">
    <location>
        <begin position="29"/>
        <end position="114"/>
    </location>
</feature>
<protein>
    <submittedName>
        <fullName evidence="3">Alpha/beta fold hydrolase</fullName>
    </submittedName>
</protein>
<dbReference type="InterPro" id="IPR036527">
    <property type="entry name" value="SCP2_sterol-bd_dom_sf"/>
</dbReference>
<evidence type="ECO:0000313" key="4">
    <source>
        <dbReference type="Proteomes" id="UP001058860"/>
    </source>
</evidence>
<keyword evidence="4" id="KW-1185">Reference proteome</keyword>